<proteinExistence type="predicted"/>
<feature type="domain" description="Ribosomal RNA large subunit methyltransferase K/L-like methyltransferase" evidence="1">
    <location>
        <begin position="62"/>
        <end position="216"/>
    </location>
</feature>
<dbReference type="InterPro" id="IPR029063">
    <property type="entry name" value="SAM-dependent_MTases_sf"/>
</dbReference>
<organism evidence="2 3">
    <name type="scientific">Durusdinium trenchii</name>
    <dbReference type="NCBI Taxonomy" id="1381693"/>
    <lineage>
        <taxon>Eukaryota</taxon>
        <taxon>Sar</taxon>
        <taxon>Alveolata</taxon>
        <taxon>Dinophyceae</taxon>
        <taxon>Suessiales</taxon>
        <taxon>Symbiodiniaceae</taxon>
        <taxon>Durusdinium</taxon>
    </lineage>
</organism>
<dbReference type="SUPFAM" id="SSF53335">
    <property type="entry name" value="S-adenosyl-L-methionine-dependent methyltransferases"/>
    <property type="match status" value="1"/>
</dbReference>
<evidence type="ECO:0000313" key="2">
    <source>
        <dbReference type="EMBL" id="CAK9103763.1"/>
    </source>
</evidence>
<dbReference type="Pfam" id="PF01170">
    <property type="entry name" value="UPF0020"/>
    <property type="match status" value="1"/>
</dbReference>
<dbReference type="PANTHER" id="PTHR14911:SF13">
    <property type="entry name" value="TRNA (GUANINE(6)-N2)-METHYLTRANSFERASE THUMP3"/>
    <property type="match status" value="1"/>
</dbReference>
<evidence type="ECO:0000313" key="3">
    <source>
        <dbReference type="Proteomes" id="UP001642484"/>
    </source>
</evidence>
<reference evidence="2 3" key="1">
    <citation type="submission" date="2024-02" db="EMBL/GenBank/DDBJ databases">
        <authorList>
            <person name="Chen Y."/>
            <person name="Shah S."/>
            <person name="Dougan E. K."/>
            <person name="Thang M."/>
            <person name="Chan C."/>
        </authorList>
    </citation>
    <scope>NUCLEOTIDE SEQUENCE [LARGE SCALE GENOMIC DNA]</scope>
</reference>
<name>A0ABP0RVW1_9DINO</name>
<feature type="non-terminal residue" evidence="2">
    <location>
        <position position="320"/>
    </location>
</feature>
<keyword evidence="3" id="KW-1185">Reference proteome</keyword>
<dbReference type="EMBL" id="CAXAMN010026532">
    <property type="protein sequence ID" value="CAK9103763.1"/>
    <property type="molecule type" value="Genomic_DNA"/>
</dbReference>
<evidence type="ECO:0000259" key="1">
    <source>
        <dbReference type="Pfam" id="PF01170"/>
    </source>
</evidence>
<protein>
    <recommendedName>
        <fullName evidence="1">Ribosomal RNA large subunit methyltransferase K/L-like methyltransferase domain-containing protein</fullName>
    </recommendedName>
</protein>
<sequence length="320" mass="36238">ELQKHLQERFGWRIEDPGRTAHVTVHMQMLWNCLLLEVALLKQRRPILGAGWPFRGMGHVEAWAMAKSLDIQPGEVVLDPMCGRGTLLTEVALWWPHAPLIGYDIDPAQLEKSRANFHFLGRDAGHAARLTLELADAVAPGGLAKAGAVDKVLLAPPWNKQFAVDGDLEEFFRQMFREIFRVLKPTGRLVLLGARGQVEKKMLAALQLEQSGSEQMIWKVTARQRFALTPRVSGVILLIQQIKRQDPLLRAQRHLPWDVVSPLSPVQRWRLARAAHFPRLVPATAGDAETVEASRPRLRPHPLSFRRWGARLWQIFGKEP</sequence>
<comment type="caution">
    <text evidence="2">The sequence shown here is derived from an EMBL/GenBank/DDBJ whole genome shotgun (WGS) entry which is preliminary data.</text>
</comment>
<feature type="non-terminal residue" evidence="2">
    <location>
        <position position="1"/>
    </location>
</feature>
<accession>A0ABP0RVW1</accession>
<dbReference type="Gene3D" id="3.40.50.150">
    <property type="entry name" value="Vaccinia Virus protein VP39"/>
    <property type="match status" value="1"/>
</dbReference>
<dbReference type="CDD" id="cd02440">
    <property type="entry name" value="AdoMet_MTases"/>
    <property type="match status" value="1"/>
</dbReference>
<dbReference type="InterPro" id="IPR000241">
    <property type="entry name" value="RlmKL-like_Mtase"/>
</dbReference>
<dbReference type="PANTHER" id="PTHR14911">
    <property type="entry name" value="THUMP DOMAIN-CONTAINING"/>
    <property type="match status" value="1"/>
</dbReference>
<gene>
    <name evidence="2" type="ORF">CCMP2556_LOCUS48690</name>
</gene>
<dbReference type="Proteomes" id="UP001642484">
    <property type="component" value="Unassembled WGS sequence"/>
</dbReference>